<dbReference type="AlphaFoldDB" id="A0A399NCT1"/>
<dbReference type="InterPro" id="IPR000522">
    <property type="entry name" value="ABC_transptr_permease_BtuC"/>
</dbReference>
<evidence type="ECO:0000256" key="8">
    <source>
        <dbReference type="SAM" id="Phobius"/>
    </source>
</evidence>
<reference evidence="9 10" key="1">
    <citation type="submission" date="2018-08" db="EMBL/GenBank/DDBJ databases">
        <title>Genome Sequence of Clavibacter michiganensis Subspecies type strains, and the Atypical Peach-Colored Strains Isolated from Tomato.</title>
        <authorList>
            <person name="Osdaghi E."/>
            <person name="Portier P."/>
            <person name="Briand M."/>
            <person name="Jacques M.-A."/>
        </authorList>
    </citation>
    <scope>NUCLEOTIDE SEQUENCE [LARGE SCALE GENOMIC DNA]</scope>
    <source>
        <strain evidence="9 10">CFBP 7493</strain>
    </source>
</reference>
<keyword evidence="4" id="KW-1003">Cell membrane</keyword>
<dbReference type="GO" id="GO:0005886">
    <property type="term" value="C:plasma membrane"/>
    <property type="evidence" value="ECO:0007669"/>
    <property type="project" value="UniProtKB-SubCell"/>
</dbReference>
<dbReference type="Proteomes" id="UP000266298">
    <property type="component" value="Unassembled WGS sequence"/>
</dbReference>
<proteinExistence type="inferred from homology"/>
<evidence type="ECO:0000256" key="1">
    <source>
        <dbReference type="ARBA" id="ARBA00004651"/>
    </source>
</evidence>
<dbReference type="SUPFAM" id="SSF81345">
    <property type="entry name" value="ABC transporter involved in vitamin B12 uptake, BtuC"/>
    <property type="match status" value="1"/>
</dbReference>
<feature type="transmembrane region" description="Helical" evidence="8">
    <location>
        <begin position="23"/>
        <end position="45"/>
    </location>
</feature>
<evidence type="ECO:0000256" key="7">
    <source>
        <dbReference type="ARBA" id="ARBA00023136"/>
    </source>
</evidence>
<evidence type="ECO:0000313" key="9">
    <source>
        <dbReference type="EMBL" id="RII91477.1"/>
    </source>
</evidence>
<comment type="similarity">
    <text evidence="2">Belongs to the binding-protein-dependent transport system permease family. FecCD subfamily.</text>
</comment>
<evidence type="ECO:0000256" key="2">
    <source>
        <dbReference type="ARBA" id="ARBA00007935"/>
    </source>
</evidence>
<dbReference type="GO" id="GO:0022857">
    <property type="term" value="F:transmembrane transporter activity"/>
    <property type="evidence" value="ECO:0007669"/>
    <property type="project" value="InterPro"/>
</dbReference>
<sequence length="76" mass="7855">ISFVGLVVPHAVRRVLGRRERPVLLGSVAAGPLLVLGADVLGRIVARPGELEAGIVTAFVGAPVLLALVLRRTGAR</sequence>
<feature type="transmembrane region" description="Helical" evidence="8">
    <location>
        <begin position="51"/>
        <end position="70"/>
    </location>
</feature>
<keyword evidence="7 8" id="KW-0472">Membrane</keyword>
<protein>
    <submittedName>
        <fullName evidence="9">Iron ABC transporter permease</fullName>
    </submittedName>
</protein>
<evidence type="ECO:0000256" key="6">
    <source>
        <dbReference type="ARBA" id="ARBA00022989"/>
    </source>
</evidence>
<dbReference type="Gene3D" id="1.10.3470.10">
    <property type="entry name" value="ABC transporter involved in vitamin B12 uptake, BtuC"/>
    <property type="match status" value="1"/>
</dbReference>
<evidence type="ECO:0000256" key="3">
    <source>
        <dbReference type="ARBA" id="ARBA00022448"/>
    </source>
</evidence>
<keyword evidence="5 8" id="KW-0812">Transmembrane</keyword>
<evidence type="ECO:0000256" key="4">
    <source>
        <dbReference type="ARBA" id="ARBA00022475"/>
    </source>
</evidence>
<dbReference type="EMBL" id="QWEC01000526">
    <property type="protein sequence ID" value="RII91477.1"/>
    <property type="molecule type" value="Genomic_DNA"/>
</dbReference>
<accession>A0A399NCT1</accession>
<dbReference type="InterPro" id="IPR037294">
    <property type="entry name" value="ABC_BtuC-like"/>
</dbReference>
<name>A0A399NCT1_9MICO</name>
<dbReference type="Pfam" id="PF01032">
    <property type="entry name" value="FecCD"/>
    <property type="match status" value="1"/>
</dbReference>
<dbReference type="PANTHER" id="PTHR30472">
    <property type="entry name" value="FERRIC ENTEROBACTIN TRANSPORT SYSTEM PERMEASE PROTEIN"/>
    <property type="match status" value="1"/>
</dbReference>
<evidence type="ECO:0000256" key="5">
    <source>
        <dbReference type="ARBA" id="ARBA00022692"/>
    </source>
</evidence>
<feature type="non-terminal residue" evidence="9">
    <location>
        <position position="1"/>
    </location>
</feature>
<evidence type="ECO:0000313" key="10">
    <source>
        <dbReference type="Proteomes" id="UP000266298"/>
    </source>
</evidence>
<comment type="caution">
    <text evidence="9">The sequence shown here is derived from an EMBL/GenBank/DDBJ whole genome shotgun (WGS) entry which is preliminary data.</text>
</comment>
<keyword evidence="3" id="KW-0813">Transport</keyword>
<gene>
    <name evidence="9" type="ORF">DZF96_16635</name>
</gene>
<dbReference type="PANTHER" id="PTHR30472:SF1">
    <property type="entry name" value="FE(3+) DICITRATE TRANSPORT SYSTEM PERMEASE PROTEIN FECC-RELATED"/>
    <property type="match status" value="1"/>
</dbReference>
<comment type="subcellular location">
    <subcellularLocation>
        <location evidence="1">Cell membrane</location>
        <topology evidence="1">Multi-pass membrane protein</topology>
    </subcellularLocation>
</comment>
<dbReference type="GO" id="GO:0033214">
    <property type="term" value="P:siderophore-iron import into cell"/>
    <property type="evidence" value="ECO:0007669"/>
    <property type="project" value="TreeGrafter"/>
</dbReference>
<dbReference type="RefSeq" id="WP_147362510.1">
    <property type="nucleotide sequence ID" value="NZ_QWEC01000526.1"/>
</dbReference>
<keyword evidence="6 8" id="KW-1133">Transmembrane helix</keyword>
<organism evidence="9 10">
    <name type="scientific">Clavibacter michiganensis</name>
    <dbReference type="NCBI Taxonomy" id="28447"/>
    <lineage>
        <taxon>Bacteria</taxon>
        <taxon>Bacillati</taxon>
        <taxon>Actinomycetota</taxon>
        <taxon>Actinomycetes</taxon>
        <taxon>Micrococcales</taxon>
        <taxon>Microbacteriaceae</taxon>
        <taxon>Clavibacter</taxon>
    </lineage>
</organism>